<organism evidence="2 3">
    <name type="scientific">Sphingomonas plantiphila</name>
    <dbReference type="NCBI Taxonomy" id="3163295"/>
    <lineage>
        <taxon>Bacteria</taxon>
        <taxon>Pseudomonadati</taxon>
        <taxon>Pseudomonadota</taxon>
        <taxon>Alphaproteobacteria</taxon>
        <taxon>Sphingomonadales</taxon>
        <taxon>Sphingomonadaceae</taxon>
        <taxon>Sphingomonas</taxon>
    </lineage>
</organism>
<gene>
    <name evidence="2" type="ORF">ABS767_10945</name>
</gene>
<keyword evidence="3" id="KW-1185">Reference proteome</keyword>
<dbReference type="Proteomes" id="UP001629244">
    <property type="component" value="Unassembled WGS sequence"/>
</dbReference>
<keyword evidence="1" id="KW-0812">Transmembrane</keyword>
<keyword evidence="1" id="KW-1133">Transmembrane helix</keyword>
<proteinExistence type="predicted"/>
<feature type="transmembrane region" description="Helical" evidence="1">
    <location>
        <begin position="6"/>
        <end position="27"/>
    </location>
</feature>
<name>A0ABW8YMI3_9SPHN</name>
<comment type="caution">
    <text evidence="2">The sequence shown here is derived from an EMBL/GenBank/DDBJ whole genome shotgun (WGS) entry which is preliminary data.</text>
</comment>
<evidence type="ECO:0000313" key="3">
    <source>
        <dbReference type="Proteomes" id="UP001629244"/>
    </source>
</evidence>
<sequence>MALVALPAICLAAALIGFGLWSLWITAEKSDAAIRDRQVREVRLAIGTTLDELAQSQSGIAIWDPVYAEARKRKPDLDWFD</sequence>
<protein>
    <submittedName>
        <fullName evidence="2">Uncharacterized protein</fullName>
    </submittedName>
</protein>
<evidence type="ECO:0000256" key="1">
    <source>
        <dbReference type="SAM" id="Phobius"/>
    </source>
</evidence>
<reference evidence="2 3" key="1">
    <citation type="submission" date="2024-06" db="EMBL/GenBank/DDBJ databases">
        <authorList>
            <person name="Kaempfer P."/>
            <person name="Viver T."/>
        </authorList>
    </citation>
    <scope>NUCLEOTIDE SEQUENCE [LARGE SCALE GENOMIC DNA]</scope>
    <source>
        <strain evidence="2 3">ST-64</strain>
    </source>
</reference>
<dbReference type="EMBL" id="JBELQC010000001">
    <property type="protein sequence ID" value="MFL9841481.1"/>
    <property type="molecule type" value="Genomic_DNA"/>
</dbReference>
<keyword evidence="1" id="KW-0472">Membrane</keyword>
<accession>A0ABW8YMI3</accession>
<dbReference type="RefSeq" id="WP_408078381.1">
    <property type="nucleotide sequence ID" value="NZ_JBELQC010000001.1"/>
</dbReference>
<evidence type="ECO:0000313" key="2">
    <source>
        <dbReference type="EMBL" id="MFL9841481.1"/>
    </source>
</evidence>